<keyword evidence="3" id="KW-1185">Reference proteome</keyword>
<keyword evidence="1" id="KW-0472">Membrane</keyword>
<protein>
    <submittedName>
        <fullName evidence="2">Uncharacterized protein</fullName>
    </submittedName>
</protein>
<evidence type="ECO:0000313" key="2">
    <source>
        <dbReference type="EMBL" id="AGL01767.1"/>
    </source>
</evidence>
<keyword evidence="1" id="KW-1133">Transmembrane helix</keyword>
<keyword evidence="1" id="KW-0812">Transmembrane</keyword>
<name>R4KJH5_9FIRM</name>
<dbReference type="AlphaFoldDB" id="R4KJH5"/>
<dbReference type="HOGENOM" id="CLU_3167211_0_0_9"/>
<dbReference type="KEGG" id="dgi:Desgi_2351"/>
<evidence type="ECO:0000313" key="3">
    <source>
        <dbReference type="Proteomes" id="UP000013520"/>
    </source>
</evidence>
<organism evidence="2 3">
    <name type="scientific">Desulfoscipio gibsoniae DSM 7213</name>
    <dbReference type="NCBI Taxonomy" id="767817"/>
    <lineage>
        <taxon>Bacteria</taxon>
        <taxon>Bacillati</taxon>
        <taxon>Bacillota</taxon>
        <taxon>Clostridia</taxon>
        <taxon>Eubacteriales</taxon>
        <taxon>Desulfallaceae</taxon>
        <taxon>Desulfoscipio</taxon>
    </lineage>
</organism>
<proteinExistence type="predicted"/>
<feature type="transmembrane region" description="Helical" evidence="1">
    <location>
        <begin position="7"/>
        <end position="23"/>
    </location>
</feature>
<dbReference type="Proteomes" id="UP000013520">
    <property type="component" value="Chromosome"/>
</dbReference>
<accession>R4KJH5</accession>
<gene>
    <name evidence="2" type="ORF">Desgi_2351</name>
</gene>
<dbReference type="RefSeq" id="WP_006523009.1">
    <property type="nucleotide sequence ID" value="NC_021184.1"/>
</dbReference>
<dbReference type="STRING" id="767817.Desgi_2351"/>
<dbReference type="EMBL" id="CP003273">
    <property type="protein sequence ID" value="AGL01767.1"/>
    <property type="molecule type" value="Genomic_DNA"/>
</dbReference>
<reference evidence="2 3" key="1">
    <citation type="submission" date="2012-01" db="EMBL/GenBank/DDBJ databases">
        <title>Complete sequence of Desulfotomaculum gibsoniae DSM 7213.</title>
        <authorList>
            <consortium name="US DOE Joint Genome Institute"/>
            <person name="Lucas S."/>
            <person name="Han J."/>
            <person name="Lapidus A."/>
            <person name="Cheng J.-F."/>
            <person name="Goodwin L."/>
            <person name="Pitluck S."/>
            <person name="Peters L."/>
            <person name="Ovchinnikova G."/>
            <person name="Teshima H."/>
            <person name="Detter J.C."/>
            <person name="Han C."/>
            <person name="Tapia R."/>
            <person name="Land M."/>
            <person name="Hauser L."/>
            <person name="Kyrpides N."/>
            <person name="Ivanova N."/>
            <person name="Pagani I."/>
            <person name="Parshina S."/>
            <person name="Plugge C."/>
            <person name="Muyzer G."/>
            <person name="Kuever J."/>
            <person name="Ivanova A."/>
            <person name="Nazina T."/>
            <person name="Klenk H.-P."/>
            <person name="Brambilla E."/>
            <person name="Spring S."/>
            <person name="Stams A.F."/>
            <person name="Woyke T."/>
        </authorList>
    </citation>
    <scope>NUCLEOTIDE SEQUENCE [LARGE SCALE GENOMIC DNA]</scope>
    <source>
        <strain evidence="2 3">DSM 7213</strain>
    </source>
</reference>
<evidence type="ECO:0000256" key="1">
    <source>
        <dbReference type="SAM" id="Phobius"/>
    </source>
</evidence>
<sequence>MTKAVKLLLRFGGIALIGVAMLGGLPGPYPTLMGIAGVVLFFAAGST</sequence>